<organism evidence="2 3">
    <name type="scientific">Puccinia graminis f. sp. tritici</name>
    <dbReference type="NCBI Taxonomy" id="56615"/>
    <lineage>
        <taxon>Eukaryota</taxon>
        <taxon>Fungi</taxon>
        <taxon>Dikarya</taxon>
        <taxon>Basidiomycota</taxon>
        <taxon>Pucciniomycotina</taxon>
        <taxon>Pucciniomycetes</taxon>
        <taxon>Pucciniales</taxon>
        <taxon>Pucciniaceae</taxon>
        <taxon>Puccinia</taxon>
    </lineage>
</organism>
<accession>A0A5B0M922</accession>
<dbReference type="Proteomes" id="UP000324748">
    <property type="component" value="Unassembled WGS sequence"/>
</dbReference>
<proteinExistence type="predicted"/>
<keyword evidence="3" id="KW-1185">Reference proteome</keyword>
<dbReference type="EMBL" id="VSWC01000170">
    <property type="protein sequence ID" value="KAA1072438.1"/>
    <property type="molecule type" value="Genomic_DNA"/>
</dbReference>
<gene>
    <name evidence="2" type="ORF">PGT21_034389</name>
</gene>
<sequence>MGCSYHSAVTNVELFQLPQGDISVHRAPGGTSRKRGPGVIKSALYPGIETRRGRGSSTLITPESEMDLTPGIGHAYDCQEKSFAADASRAGASFHTPHINPAEPLTAAARDGNQPLDLSRHTFGTGKPGDKPTEANQPAWYTEKGMKNKAQGWTIVRSFYTSLSADERSGAAEVKYVKEVGGIREKERRSPVASQRLERITKWNRALPSMAKFSGVTQENI</sequence>
<dbReference type="AlphaFoldDB" id="A0A5B0M922"/>
<evidence type="ECO:0000256" key="1">
    <source>
        <dbReference type="SAM" id="MobiDB-lite"/>
    </source>
</evidence>
<reference evidence="2 3" key="1">
    <citation type="submission" date="2019-05" db="EMBL/GenBank/DDBJ databases">
        <title>Emergence of the Ug99 lineage of the wheat stem rust pathogen through somatic hybridization.</title>
        <authorList>
            <person name="Li F."/>
            <person name="Upadhyaya N.M."/>
            <person name="Sperschneider J."/>
            <person name="Matny O."/>
            <person name="Nguyen-Phuc H."/>
            <person name="Mago R."/>
            <person name="Raley C."/>
            <person name="Miller M.E."/>
            <person name="Silverstein K.A.T."/>
            <person name="Henningsen E."/>
            <person name="Hirsch C.D."/>
            <person name="Visser B."/>
            <person name="Pretorius Z.A."/>
            <person name="Steffenson B.J."/>
            <person name="Schwessinger B."/>
            <person name="Dodds P.N."/>
            <person name="Figueroa M."/>
        </authorList>
    </citation>
    <scope>NUCLEOTIDE SEQUENCE [LARGE SCALE GENOMIC DNA]</scope>
    <source>
        <strain evidence="2">21-0</strain>
    </source>
</reference>
<comment type="caution">
    <text evidence="2">The sequence shown here is derived from an EMBL/GenBank/DDBJ whole genome shotgun (WGS) entry which is preliminary data.</text>
</comment>
<evidence type="ECO:0000313" key="3">
    <source>
        <dbReference type="Proteomes" id="UP000324748"/>
    </source>
</evidence>
<evidence type="ECO:0000313" key="2">
    <source>
        <dbReference type="EMBL" id="KAA1072438.1"/>
    </source>
</evidence>
<name>A0A5B0M922_PUCGR</name>
<protein>
    <submittedName>
        <fullName evidence="2">Uncharacterized protein</fullName>
    </submittedName>
</protein>
<feature type="region of interest" description="Disordered" evidence="1">
    <location>
        <begin position="102"/>
        <end position="136"/>
    </location>
</feature>